<proteinExistence type="predicted"/>
<sequence>MCCVGLVEDARAASKGLVEDARAANEVQDGCWVTSRSKRGVITSTTLQHRQCDVVLYVAGNHGNAVTSVWLSDGKKWNVRKITKCSEEECKVKKKYGDEGGPNLKDAEAKEAKTGMHQREGIGRYVELSMVLVYRQALLEQKGTS</sequence>
<dbReference type="AlphaFoldDB" id="A0AAV7RUU8"/>
<organism evidence="1 2">
    <name type="scientific">Pleurodeles waltl</name>
    <name type="common">Iberian ribbed newt</name>
    <dbReference type="NCBI Taxonomy" id="8319"/>
    <lineage>
        <taxon>Eukaryota</taxon>
        <taxon>Metazoa</taxon>
        <taxon>Chordata</taxon>
        <taxon>Craniata</taxon>
        <taxon>Vertebrata</taxon>
        <taxon>Euteleostomi</taxon>
        <taxon>Amphibia</taxon>
        <taxon>Batrachia</taxon>
        <taxon>Caudata</taxon>
        <taxon>Salamandroidea</taxon>
        <taxon>Salamandridae</taxon>
        <taxon>Pleurodelinae</taxon>
        <taxon>Pleurodeles</taxon>
    </lineage>
</organism>
<accession>A0AAV7RUU8</accession>
<name>A0AAV7RUU8_PLEWA</name>
<dbReference type="EMBL" id="JANPWB010000009">
    <property type="protein sequence ID" value="KAJ1154969.1"/>
    <property type="molecule type" value="Genomic_DNA"/>
</dbReference>
<gene>
    <name evidence="1" type="ORF">NDU88_007708</name>
</gene>
<reference evidence="1" key="1">
    <citation type="journal article" date="2022" name="bioRxiv">
        <title>Sequencing and chromosome-scale assembly of the giantPleurodeles waltlgenome.</title>
        <authorList>
            <person name="Brown T."/>
            <person name="Elewa A."/>
            <person name="Iarovenko S."/>
            <person name="Subramanian E."/>
            <person name="Araus A.J."/>
            <person name="Petzold A."/>
            <person name="Susuki M."/>
            <person name="Suzuki K.-i.T."/>
            <person name="Hayashi T."/>
            <person name="Toyoda A."/>
            <person name="Oliveira C."/>
            <person name="Osipova E."/>
            <person name="Leigh N.D."/>
            <person name="Simon A."/>
            <person name="Yun M.H."/>
        </authorList>
    </citation>
    <scope>NUCLEOTIDE SEQUENCE</scope>
    <source>
        <strain evidence="1">20211129_DDA</strain>
        <tissue evidence="1">Liver</tissue>
    </source>
</reference>
<comment type="caution">
    <text evidence="1">The sequence shown here is derived from an EMBL/GenBank/DDBJ whole genome shotgun (WGS) entry which is preliminary data.</text>
</comment>
<evidence type="ECO:0000313" key="1">
    <source>
        <dbReference type="EMBL" id="KAJ1154969.1"/>
    </source>
</evidence>
<evidence type="ECO:0000313" key="2">
    <source>
        <dbReference type="Proteomes" id="UP001066276"/>
    </source>
</evidence>
<protein>
    <submittedName>
        <fullName evidence="1">Uncharacterized protein</fullName>
    </submittedName>
</protein>
<dbReference type="Proteomes" id="UP001066276">
    <property type="component" value="Chromosome 5"/>
</dbReference>
<keyword evidence="2" id="KW-1185">Reference proteome</keyword>